<dbReference type="EMBL" id="JALLPB020000143">
    <property type="protein sequence ID" value="KAL3816529.1"/>
    <property type="molecule type" value="Genomic_DNA"/>
</dbReference>
<evidence type="ECO:0000256" key="4">
    <source>
        <dbReference type="ARBA" id="ARBA00023254"/>
    </source>
</evidence>
<evidence type="ECO:0000256" key="1">
    <source>
        <dbReference type="ARBA" id="ARBA00004123"/>
    </source>
</evidence>
<comment type="subcellular location">
    <subcellularLocation>
        <location evidence="1">Nucleus</location>
    </subcellularLocation>
</comment>
<feature type="non-terminal residue" evidence="7">
    <location>
        <position position="1"/>
    </location>
</feature>
<evidence type="ECO:0000256" key="5">
    <source>
        <dbReference type="SAM" id="Coils"/>
    </source>
</evidence>
<dbReference type="GO" id="GO:0006310">
    <property type="term" value="P:DNA recombination"/>
    <property type="evidence" value="ECO:0007669"/>
    <property type="project" value="UniProtKB-KW"/>
</dbReference>
<dbReference type="Proteomes" id="UP001530377">
    <property type="component" value="Unassembled WGS sequence"/>
</dbReference>
<organism evidence="7 8">
    <name type="scientific">Cyclostephanos tholiformis</name>
    <dbReference type="NCBI Taxonomy" id="382380"/>
    <lineage>
        <taxon>Eukaryota</taxon>
        <taxon>Sar</taxon>
        <taxon>Stramenopiles</taxon>
        <taxon>Ochrophyta</taxon>
        <taxon>Bacillariophyta</taxon>
        <taxon>Coscinodiscophyceae</taxon>
        <taxon>Thalassiosirophycidae</taxon>
        <taxon>Stephanodiscales</taxon>
        <taxon>Stephanodiscaceae</taxon>
        <taxon>Cyclostephanos</taxon>
    </lineage>
</organism>
<feature type="compositionally biased region" description="Basic and acidic residues" evidence="6">
    <location>
        <begin position="449"/>
        <end position="470"/>
    </location>
</feature>
<keyword evidence="5" id="KW-0175">Coiled coil</keyword>
<feature type="compositionally biased region" description="Basic and acidic residues" evidence="6">
    <location>
        <begin position="23"/>
        <end position="34"/>
    </location>
</feature>
<proteinExistence type="predicted"/>
<feature type="compositionally biased region" description="Acidic residues" evidence="6">
    <location>
        <begin position="134"/>
        <end position="146"/>
    </location>
</feature>
<keyword evidence="2" id="KW-0233">DNA recombination</keyword>
<comment type="caution">
    <text evidence="7">The sequence shown here is derived from an EMBL/GenBank/DDBJ whole genome shotgun (WGS) entry which is preliminary data.</text>
</comment>
<feature type="coiled-coil region" evidence="5">
    <location>
        <begin position="626"/>
        <end position="683"/>
    </location>
</feature>
<dbReference type="AlphaFoldDB" id="A0ABD3RWD2"/>
<evidence type="ECO:0000256" key="2">
    <source>
        <dbReference type="ARBA" id="ARBA00023172"/>
    </source>
</evidence>
<feature type="region of interest" description="Disordered" evidence="6">
    <location>
        <begin position="1"/>
        <end position="146"/>
    </location>
</feature>
<keyword evidence="8" id="KW-1185">Reference proteome</keyword>
<protein>
    <submittedName>
        <fullName evidence="7">Uncharacterized protein</fullName>
    </submittedName>
</protein>
<evidence type="ECO:0000256" key="6">
    <source>
        <dbReference type="SAM" id="MobiDB-lite"/>
    </source>
</evidence>
<dbReference type="GO" id="GO:0051321">
    <property type="term" value="P:meiotic cell cycle"/>
    <property type="evidence" value="ECO:0007669"/>
    <property type="project" value="UniProtKB-KW"/>
</dbReference>
<feature type="region of interest" description="Disordered" evidence="6">
    <location>
        <begin position="259"/>
        <end position="291"/>
    </location>
</feature>
<evidence type="ECO:0000313" key="7">
    <source>
        <dbReference type="EMBL" id="KAL3816529.1"/>
    </source>
</evidence>
<dbReference type="GO" id="GO:0005634">
    <property type="term" value="C:nucleus"/>
    <property type="evidence" value="ECO:0007669"/>
    <property type="project" value="UniProtKB-SubCell"/>
</dbReference>
<feature type="region of interest" description="Disordered" evidence="6">
    <location>
        <begin position="549"/>
        <end position="588"/>
    </location>
</feature>
<feature type="compositionally biased region" description="Basic and acidic residues" evidence="6">
    <location>
        <begin position="90"/>
        <end position="99"/>
    </location>
</feature>
<keyword evidence="3" id="KW-0539">Nucleus</keyword>
<evidence type="ECO:0000256" key="3">
    <source>
        <dbReference type="ARBA" id="ARBA00023242"/>
    </source>
</evidence>
<reference evidence="7 8" key="1">
    <citation type="submission" date="2024-10" db="EMBL/GenBank/DDBJ databases">
        <title>Updated reference genomes for cyclostephanoid diatoms.</title>
        <authorList>
            <person name="Roberts W.R."/>
            <person name="Alverson A.J."/>
        </authorList>
    </citation>
    <scope>NUCLEOTIDE SEQUENCE [LARGE SCALE GENOMIC DNA]</scope>
    <source>
        <strain evidence="7 8">AJA228-03</strain>
    </source>
</reference>
<evidence type="ECO:0000313" key="8">
    <source>
        <dbReference type="Proteomes" id="UP001530377"/>
    </source>
</evidence>
<feature type="region of interest" description="Disordered" evidence="6">
    <location>
        <begin position="432"/>
        <end position="473"/>
    </location>
</feature>
<dbReference type="PANTHER" id="PTHR15938">
    <property type="entry name" value="TBP-1 INTERACTING PROTEIN"/>
    <property type="match status" value="1"/>
</dbReference>
<gene>
    <name evidence="7" type="ORF">ACHAXA_011828</name>
</gene>
<dbReference type="PANTHER" id="PTHR15938:SF0">
    <property type="entry name" value="HOMOLOGOUS-PAIRING PROTEIN 2 HOMOLOG"/>
    <property type="match status" value="1"/>
</dbReference>
<accession>A0ABD3RWD2</accession>
<keyword evidence="4" id="KW-0469">Meiosis</keyword>
<feature type="compositionally biased region" description="Basic and acidic residues" evidence="6">
    <location>
        <begin position="117"/>
        <end position="127"/>
    </location>
</feature>
<feature type="compositionally biased region" description="Acidic residues" evidence="6">
    <location>
        <begin position="279"/>
        <end position="291"/>
    </location>
</feature>
<name>A0ABD3RWD2_9STRA</name>
<sequence length="806" mass="87795">TGNEASPPTPHKIMTMNTKKAGITKDADATDARRANAAGILNESAADVKDVEINTPEESVDSDDGADSVNDASRADAAGDDGLDGTSDGTFREANDTKGRNKGMANDDGDDDSGGGKNKDEQNKNEDDGLSTAVDDDATNEVEEEQADELWDLKVVLPAKQILMPRPKLCQGDDCNLVACCIWSSNLAPESPWYSCLDCQDEYFGGWPENPGEIPIKVMGDDLRDAILDKCTMYDDPPMPNLPPRMRIGRVDGAVGDGVGKSSEDAGVVAPKVDRSGEGDELPNYDDDDDDQGSGVIWDLTKIYNVKDLRRAKPTMCSAENCDLVACSKWESTENDKWFSCLDCQESDFGGWPVKDELPVDFLSEDNRRLIAEKCSALERPSMPDLPTSMSLLSTAGEENAGTAITPPPSYNREVAENQSEVVVGAVHGMKRSVENDGGVTPSPMPPKGESKQAADRKTIDAAQADEKPKVMSKNAIEAHRKWQAEAEKLGGPDARVVVSKPGAKKLIFNKLYDEFAPMNIDGVFKKLKAVVPSIVLKSCLDEMVDKRTENPFSDGSNDDDDDIGKPSKKKTIKKSNDDSNEFSGSLRLKEGRNVQNNLYYVDHTKLSNEGNGLLPEVRNDLLCSLQKFNAELDQLARLLKSITTEAVQLESEPKNEELILEVADLEKKLGEMNDNLEESRSHASNEKLVQKVKKEIENLASIWRKRKRQCIEFISNMEESTEGTISLKKCLKGEGALEIESDEAAINGAIVFAQRKRPKVSRGVNGGKSGVKIGGETAGVSPDENFIGVQLGAQGRPERVFVPEE</sequence>